<dbReference type="Gene3D" id="3.30.420.10">
    <property type="entry name" value="Ribonuclease H-like superfamily/Ribonuclease H"/>
    <property type="match status" value="1"/>
</dbReference>
<gene>
    <name evidence="1" type="ORF">CSUB01_12427</name>
</gene>
<sequence length="362" mass="41925">MEYQHHDTPKKSQRLGIISYLEKEKLPYFKNHVFDHVGVSKRQGWDIISKAKARRHHNDPSTPETRGRKKLLNTHDIQQMEKTLWTRGFEARALTWQALAVESGVYVSCGWRTIQRAMGTHGWRKCVACDKGWVSKETAARRVRDAKKALELRPNPQDWYDIRFSDEVHFSLGPQGKLRIIRKPGERYCPDCIQEREPPQEKHLKRLHAWAAVGYGFKSPLIFYEVPSNKNGKMSLQVYRDKILEPVVGSWIDNGEQFVLEEDGDSGHGTGAKNIVRVWKEERGLKRYFNTPGSPDLSIIENCWKIPKAHIAKYETWDEDALKNLAIEGWGQLEQSTIDNWVRSMPQRMRDVIAGNGRMTGH</sequence>
<dbReference type="eggNOG" id="ENOG502RVWH">
    <property type="taxonomic scope" value="Eukaryota"/>
</dbReference>
<evidence type="ECO:0008006" key="3">
    <source>
        <dbReference type="Google" id="ProtNLM"/>
    </source>
</evidence>
<dbReference type="GO" id="GO:0003676">
    <property type="term" value="F:nucleic acid binding"/>
    <property type="evidence" value="ECO:0007669"/>
    <property type="project" value="InterPro"/>
</dbReference>
<organism evidence="1 2">
    <name type="scientific">Colletotrichum sublineola</name>
    <name type="common">Sorghum anthracnose fungus</name>
    <dbReference type="NCBI Taxonomy" id="1173701"/>
    <lineage>
        <taxon>Eukaryota</taxon>
        <taxon>Fungi</taxon>
        <taxon>Dikarya</taxon>
        <taxon>Ascomycota</taxon>
        <taxon>Pezizomycotina</taxon>
        <taxon>Sordariomycetes</taxon>
        <taxon>Hypocreomycetidae</taxon>
        <taxon>Glomerellales</taxon>
        <taxon>Glomerellaceae</taxon>
        <taxon>Colletotrichum</taxon>
        <taxon>Colletotrichum graminicola species complex</taxon>
    </lineage>
</organism>
<accession>A0A066WY02</accession>
<reference evidence="2" key="1">
    <citation type="journal article" date="2014" name="Genome Announc.">
        <title>Draft genome sequence of Colletotrichum sublineola, a destructive pathogen of cultivated sorghum.</title>
        <authorList>
            <person name="Baroncelli R."/>
            <person name="Sanz-Martin J.M."/>
            <person name="Rech G.E."/>
            <person name="Sukno S.A."/>
            <person name="Thon M.R."/>
        </authorList>
    </citation>
    <scope>NUCLEOTIDE SEQUENCE [LARGE SCALE GENOMIC DNA]</scope>
    <source>
        <strain evidence="2">TX430BB</strain>
    </source>
</reference>
<dbReference type="InterPro" id="IPR036397">
    <property type="entry name" value="RNaseH_sf"/>
</dbReference>
<name>A0A066WY02_COLSU</name>
<dbReference type="OrthoDB" id="5103110at2759"/>
<keyword evidence="2" id="KW-1185">Reference proteome</keyword>
<protein>
    <recommendedName>
        <fullName evidence="3">Tc1-like transposase DDE domain-containing protein</fullName>
    </recommendedName>
</protein>
<evidence type="ECO:0000313" key="1">
    <source>
        <dbReference type="EMBL" id="KDN61748.1"/>
    </source>
</evidence>
<dbReference type="AlphaFoldDB" id="A0A066WY02"/>
<dbReference type="STRING" id="1173701.A0A066WY02"/>
<dbReference type="OMA" id="MQEYKDH"/>
<dbReference type="HOGENOM" id="CLU_063715_0_0_1"/>
<dbReference type="EMBL" id="JMSE01001387">
    <property type="protein sequence ID" value="KDN61748.1"/>
    <property type="molecule type" value="Genomic_DNA"/>
</dbReference>
<evidence type="ECO:0000313" key="2">
    <source>
        <dbReference type="Proteomes" id="UP000027238"/>
    </source>
</evidence>
<proteinExistence type="predicted"/>
<comment type="caution">
    <text evidence="1">The sequence shown here is derived from an EMBL/GenBank/DDBJ whole genome shotgun (WGS) entry which is preliminary data.</text>
</comment>
<dbReference type="Proteomes" id="UP000027238">
    <property type="component" value="Unassembled WGS sequence"/>
</dbReference>